<evidence type="ECO:0000313" key="3">
    <source>
        <dbReference type="Proteomes" id="UP000663929"/>
    </source>
</evidence>
<dbReference type="AlphaFoldDB" id="A0A8A4TXC1"/>
<dbReference type="Proteomes" id="UP000663929">
    <property type="component" value="Chromosome"/>
</dbReference>
<proteinExistence type="predicted"/>
<dbReference type="KEGG" id="scor:J3U87_16885"/>
<evidence type="ECO:0000313" key="2">
    <source>
        <dbReference type="EMBL" id="QTD54123.1"/>
    </source>
</evidence>
<sequence>MWLILCLFLWQDGSATGEDSGIRPINAQVYLPNGEKLDMVNVRLRGLNPYEFEVQGQGGSSFVSLYRILRIQRQKDGRKFELWFDTGERQVVTIKNIVFQADRTIGGDESKYLALYHTARLHFISGSQMRHCRLGHYEVHTPYPFCPVCGQELALGSYEEELDEEERPANPQIHRWRLDPRNPASGPAGGN</sequence>
<dbReference type="EMBL" id="CP071793">
    <property type="protein sequence ID" value="QTD54123.1"/>
    <property type="molecule type" value="Genomic_DNA"/>
</dbReference>
<reference evidence="2" key="1">
    <citation type="submission" date="2021-03" db="EMBL/GenBank/DDBJ databases">
        <title>Acanthopleuribacteraceae sp. M133.</title>
        <authorList>
            <person name="Wang G."/>
        </authorList>
    </citation>
    <scope>NUCLEOTIDE SEQUENCE</scope>
    <source>
        <strain evidence="2">M133</strain>
    </source>
</reference>
<keyword evidence="3" id="KW-1185">Reference proteome</keyword>
<name>A0A8A4TXC1_SULCO</name>
<dbReference type="RefSeq" id="WP_237384222.1">
    <property type="nucleotide sequence ID" value="NZ_CP071793.1"/>
</dbReference>
<organism evidence="2 3">
    <name type="scientific">Sulfidibacter corallicola</name>
    <dbReference type="NCBI Taxonomy" id="2818388"/>
    <lineage>
        <taxon>Bacteria</taxon>
        <taxon>Pseudomonadati</taxon>
        <taxon>Acidobacteriota</taxon>
        <taxon>Holophagae</taxon>
        <taxon>Acanthopleuribacterales</taxon>
        <taxon>Acanthopleuribacteraceae</taxon>
        <taxon>Sulfidibacter</taxon>
    </lineage>
</organism>
<evidence type="ECO:0000256" key="1">
    <source>
        <dbReference type="SAM" id="MobiDB-lite"/>
    </source>
</evidence>
<accession>A0A8A4TXC1</accession>
<protein>
    <submittedName>
        <fullName evidence="2">Uncharacterized protein</fullName>
    </submittedName>
</protein>
<feature type="region of interest" description="Disordered" evidence="1">
    <location>
        <begin position="160"/>
        <end position="191"/>
    </location>
</feature>
<gene>
    <name evidence="2" type="ORF">J3U87_16885</name>
</gene>